<organism evidence="1">
    <name type="scientific">marine sediment metagenome</name>
    <dbReference type="NCBI Taxonomy" id="412755"/>
    <lineage>
        <taxon>unclassified sequences</taxon>
        <taxon>metagenomes</taxon>
        <taxon>ecological metagenomes</taxon>
    </lineage>
</organism>
<protein>
    <submittedName>
        <fullName evidence="1">Uncharacterized protein</fullName>
    </submittedName>
</protein>
<proteinExistence type="predicted"/>
<sequence length="46" mass="5452">MKIQRHILEIIEQGCTDGKMYFLPDRQLERKTYLELNKVLECLGGK</sequence>
<name>X1D474_9ZZZZ</name>
<dbReference type="AlphaFoldDB" id="X1D474"/>
<reference evidence="1" key="1">
    <citation type="journal article" date="2014" name="Front. Microbiol.">
        <title>High frequency of phylogenetically diverse reductive dehalogenase-homologous genes in deep subseafloor sedimentary metagenomes.</title>
        <authorList>
            <person name="Kawai M."/>
            <person name="Futagami T."/>
            <person name="Toyoda A."/>
            <person name="Takaki Y."/>
            <person name="Nishi S."/>
            <person name="Hori S."/>
            <person name="Arai W."/>
            <person name="Tsubouchi T."/>
            <person name="Morono Y."/>
            <person name="Uchiyama I."/>
            <person name="Ito T."/>
            <person name="Fujiyama A."/>
            <person name="Inagaki F."/>
            <person name="Takami H."/>
        </authorList>
    </citation>
    <scope>NUCLEOTIDE SEQUENCE</scope>
    <source>
        <strain evidence="1">Expedition CK06-06</strain>
    </source>
</reference>
<evidence type="ECO:0000313" key="1">
    <source>
        <dbReference type="EMBL" id="GAH14982.1"/>
    </source>
</evidence>
<accession>X1D474</accession>
<dbReference type="EMBL" id="BART01034146">
    <property type="protein sequence ID" value="GAH14982.1"/>
    <property type="molecule type" value="Genomic_DNA"/>
</dbReference>
<comment type="caution">
    <text evidence="1">The sequence shown here is derived from an EMBL/GenBank/DDBJ whole genome shotgun (WGS) entry which is preliminary data.</text>
</comment>
<gene>
    <name evidence="1" type="ORF">S01H4_58456</name>
</gene>